<dbReference type="InterPro" id="IPR029056">
    <property type="entry name" value="Ribokinase-like"/>
</dbReference>
<comment type="similarity">
    <text evidence="1">Belongs to the carbohydrate kinase PfkB family.</text>
</comment>
<dbReference type="CDD" id="cd01168">
    <property type="entry name" value="adenosine_kinase"/>
    <property type="match status" value="1"/>
</dbReference>
<comment type="caution">
    <text evidence="5">The sequence shown here is derived from an EMBL/GenBank/DDBJ whole genome shotgun (WGS) entry which is preliminary data.</text>
</comment>
<organism evidence="5 6">
    <name type="scientific">Erythrobacter insulae</name>
    <dbReference type="NCBI Taxonomy" id="2584124"/>
    <lineage>
        <taxon>Bacteria</taxon>
        <taxon>Pseudomonadati</taxon>
        <taxon>Pseudomonadota</taxon>
        <taxon>Alphaproteobacteria</taxon>
        <taxon>Sphingomonadales</taxon>
        <taxon>Erythrobacteraceae</taxon>
        <taxon>Erythrobacter/Porphyrobacter group</taxon>
        <taxon>Erythrobacter</taxon>
    </lineage>
</organism>
<dbReference type="InterPro" id="IPR011611">
    <property type="entry name" value="PfkB_dom"/>
</dbReference>
<name>A0A547PB07_9SPHN</name>
<keyword evidence="2" id="KW-0808">Transferase</keyword>
<dbReference type="PANTHER" id="PTHR43320:SF3">
    <property type="entry name" value="CARBOHYDRATE KINASE PFKB DOMAIN-CONTAINING PROTEIN"/>
    <property type="match status" value="1"/>
</dbReference>
<evidence type="ECO:0000259" key="4">
    <source>
        <dbReference type="Pfam" id="PF00294"/>
    </source>
</evidence>
<dbReference type="AlphaFoldDB" id="A0A547PB07"/>
<dbReference type="SUPFAM" id="SSF53613">
    <property type="entry name" value="Ribokinase-like"/>
    <property type="match status" value="1"/>
</dbReference>
<gene>
    <name evidence="5" type="ORF">FGU71_05230</name>
</gene>
<dbReference type="Gene3D" id="3.40.1190.20">
    <property type="match status" value="1"/>
</dbReference>
<accession>A0A547PB07</accession>
<evidence type="ECO:0000256" key="3">
    <source>
        <dbReference type="ARBA" id="ARBA00022777"/>
    </source>
</evidence>
<dbReference type="InterPro" id="IPR052700">
    <property type="entry name" value="Carb_kinase_PfkB-like"/>
</dbReference>
<feature type="domain" description="Carbohydrate kinase PfkB" evidence="4">
    <location>
        <begin position="90"/>
        <end position="350"/>
    </location>
</feature>
<keyword evidence="6" id="KW-1185">Reference proteome</keyword>
<dbReference type="Pfam" id="PF00294">
    <property type="entry name" value="PfkB"/>
    <property type="match status" value="1"/>
</dbReference>
<reference evidence="5 6" key="1">
    <citation type="submission" date="2019-06" db="EMBL/GenBank/DDBJ databases">
        <title>Erythrobacter insulae sp. nov., isolated from a tidal flat.</title>
        <authorList>
            <person name="Yoon J.-H."/>
        </authorList>
    </citation>
    <scope>NUCLEOTIDE SEQUENCE [LARGE SCALE GENOMIC DNA]</scope>
    <source>
        <strain evidence="5 6">JBTF-M21</strain>
    </source>
</reference>
<dbReference type="InterPro" id="IPR002173">
    <property type="entry name" value="Carboh/pur_kinase_PfkB_CS"/>
</dbReference>
<dbReference type="GO" id="GO:0016301">
    <property type="term" value="F:kinase activity"/>
    <property type="evidence" value="ECO:0007669"/>
    <property type="project" value="UniProtKB-KW"/>
</dbReference>
<dbReference type="OrthoDB" id="9813569at2"/>
<evidence type="ECO:0000313" key="5">
    <source>
        <dbReference type="EMBL" id="TRD11307.1"/>
    </source>
</evidence>
<dbReference type="Proteomes" id="UP000316343">
    <property type="component" value="Unassembled WGS sequence"/>
</dbReference>
<dbReference type="EMBL" id="VHJK01000001">
    <property type="protein sequence ID" value="TRD11307.1"/>
    <property type="molecule type" value="Genomic_DNA"/>
</dbReference>
<protein>
    <submittedName>
        <fullName evidence="5">Adenosine kinase</fullName>
    </submittedName>
</protein>
<evidence type="ECO:0000256" key="1">
    <source>
        <dbReference type="ARBA" id="ARBA00010688"/>
    </source>
</evidence>
<proteinExistence type="inferred from homology"/>
<evidence type="ECO:0000256" key="2">
    <source>
        <dbReference type="ARBA" id="ARBA00022679"/>
    </source>
</evidence>
<sequence length="364" mass="38940">MPIYRSSTPWRIDRFPLGGRHLQTLCKISGRILVTDPRYDVIAIGNAVVDVIASCEEELIEELQLNRGGMTLIDEARADELYAAMPPARELSGGSAANTLAGLSTLGLQCAFIGQVADDQLGKVFRHDMRATGIDFDTLARSGEPATGRVLILVTPDGERTMNTFLGAGQFLPAAALDEDLITSASILYLEGYLWDPEEPRRAMRRAIDVAKSAGRKVAFTASESFVIDRHGDDFRSMIEDGVIDILFVNESELATLTGEDDFEAGLASVAGKVPVLVATRSEKGAVAIAHGMRAEVAAEPIAKVIDTTGAGDQFAAGFLSGFVKDAPLEVCLKRGAIAAAEVISHYGPRPETDMQALMADKLS</sequence>
<dbReference type="PANTHER" id="PTHR43320">
    <property type="entry name" value="SUGAR KINASE"/>
    <property type="match status" value="1"/>
</dbReference>
<evidence type="ECO:0000313" key="6">
    <source>
        <dbReference type="Proteomes" id="UP000316343"/>
    </source>
</evidence>
<keyword evidence="3 5" id="KW-0418">Kinase</keyword>
<dbReference type="PROSITE" id="PS00584">
    <property type="entry name" value="PFKB_KINASES_2"/>
    <property type="match status" value="1"/>
</dbReference>